<dbReference type="PROSITE" id="PS50041">
    <property type="entry name" value="C_TYPE_LECTIN_2"/>
    <property type="match status" value="1"/>
</dbReference>
<dbReference type="InterPro" id="IPR016186">
    <property type="entry name" value="C-type_lectin-like/link_sf"/>
</dbReference>
<dbReference type="SMART" id="SM00034">
    <property type="entry name" value="CLECT"/>
    <property type="match status" value="1"/>
</dbReference>
<dbReference type="InterPro" id="IPR016187">
    <property type="entry name" value="CTDL_fold"/>
</dbReference>
<evidence type="ECO:0000259" key="2">
    <source>
        <dbReference type="PROSITE" id="PS50041"/>
    </source>
</evidence>
<dbReference type="InterPro" id="IPR050111">
    <property type="entry name" value="C-type_lectin/snaclec_domain"/>
</dbReference>
<dbReference type="PANTHER" id="PTHR22803">
    <property type="entry name" value="MANNOSE, PHOSPHOLIPASE, LECTIN RECEPTOR RELATED"/>
    <property type="match status" value="1"/>
</dbReference>
<feature type="domain" description="C-type lectin" evidence="2">
    <location>
        <begin position="32"/>
        <end position="145"/>
    </location>
</feature>
<dbReference type="RefSeq" id="XP_022294429.1">
    <property type="nucleotide sequence ID" value="XM_022438721.1"/>
</dbReference>
<dbReference type="SUPFAM" id="SSF56436">
    <property type="entry name" value="C-type lectin-like"/>
    <property type="match status" value="1"/>
</dbReference>
<dbReference type="CDD" id="cd00037">
    <property type="entry name" value="CLECT"/>
    <property type="match status" value="1"/>
</dbReference>
<dbReference type="OrthoDB" id="6118498at2759"/>
<protein>
    <submittedName>
        <fullName evidence="4">Perlucin-like protein</fullName>
    </submittedName>
</protein>
<dbReference type="GeneID" id="111104655"/>
<dbReference type="Gene3D" id="3.10.100.10">
    <property type="entry name" value="Mannose-Binding Protein A, subunit A"/>
    <property type="match status" value="1"/>
</dbReference>
<proteinExistence type="predicted"/>
<dbReference type="Proteomes" id="UP000694844">
    <property type="component" value="Chromosome 7"/>
</dbReference>
<name>A0A8B8AVX9_CRAVI</name>
<feature type="chain" id="PRO_5034297991" evidence="1">
    <location>
        <begin position="24"/>
        <end position="175"/>
    </location>
</feature>
<dbReference type="InterPro" id="IPR001304">
    <property type="entry name" value="C-type_lectin-like"/>
</dbReference>
<dbReference type="KEGG" id="cvn:111104655"/>
<feature type="signal peptide" evidence="1">
    <location>
        <begin position="1"/>
        <end position="23"/>
    </location>
</feature>
<evidence type="ECO:0000256" key="1">
    <source>
        <dbReference type="SAM" id="SignalP"/>
    </source>
</evidence>
<keyword evidence="1" id="KW-0732">Signal</keyword>
<sequence length="175" mass="19471">MTVMASGLVTGLLLACCAVLAFSACPLEWSEFQGECFHFSRASRGWIDAASDCRSKGGYLMTDDNEDKHNFVTQIITVLHEFHEAGFWIGADDAIFEGKWRWLESGAAIGPFTKWAAGFPLKNETQNCLVMKFEGTALYWMDDNCTPWHHGKEFGGQHYYVCEKPANSEGPSVIG</sequence>
<dbReference type="AlphaFoldDB" id="A0A8B8AVX9"/>
<accession>A0A8B8AVX9</accession>
<keyword evidence="3" id="KW-1185">Reference proteome</keyword>
<gene>
    <name evidence="4" type="primary">LOC111104655</name>
</gene>
<evidence type="ECO:0000313" key="4">
    <source>
        <dbReference type="RefSeq" id="XP_022294429.1"/>
    </source>
</evidence>
<reference evidence="4" key="1">
    <citation type="submission" date="2025-08" db="UniProtKB">
        <authorList>
            <consortium name="RefSeq"/>
        </authorList>
    </citation>
    <scope>IDENTIFICATION</scope>
    <source>
        <tissue evidence="4">Whole sample</tissue>
    </source>
</reference>
<dbReference type="Pfam" id="PF00059">
    <property type="entry name" value="Lectin_C"/>
    <property type="match status" value="1"/>
</dbReference>
<evidence type="ECO:0000313" key="3">
    <source>
        <dbReference type="Proteomes" id="UP000694844"/>
    </source>
</evidence>
<organism evidence="3 4">
    <name type="scientific">Crassostrea virginica</name>
    <name type="common">Eastern oyster</name>
    <dbReference type="NCBI Taxonomy" id="6565"/>
    <lineage>
        <taxon>Eukaryota</taxon>
        <taxon>Metazoa</taxon>
        <taxon>Spiralia</taxon>
        <taxon>Lophotrochozoa</taxon>
        <taxon>Mollusca</taxon>
        <taxon>Bivalvia</taxon>
        <taxon>Autobranchia</taxon>
        <taxon>Pteriomorphia</taxon>
        <taxon>Ostreida</taxon>
        <taxon>Ostreoidea</taxon>
        <taxon>Ostreidae</taxon>
        <taxon>Crassostrea</taxon>
    </lineage>
</organism>